<dbReference type="OMA" id="TVRWIDD"/>
<keyword evidence="9" id="KW-1185">Reference proteome</keyword>
<keyword evidence="4" id="KW-0904">Protein phosphatase</keyword>
<name>A0A0A1TYT5_ENTIV</name>
<dbReference type="VEuPathDB" id="AmoebaDB:EIN_306280"/>
<comment type="similarity">
    <text evidence="1">Belongs to the protein-tyrosine phosphatase family. Non-receptor class dual specificity subfamily.</text>
</comment>
<evidence type="ECO:0000256" key="5">
    <source>
        <dbReference type="ARBA" id="ARBA00047761"/>
    </source>
</evidence>
<dbReference type="SMART" id="SM00195">
    <property type="entry name" value="DSPc"/>
    <property type="match status" value="1"/>
</dbReference>
<dbReference type="KEGG" id="eiv:EIN_306280"/>
<evidence type="ECO:0000259" key="6">
    <source>
        <dbReference type="PROSITE" id="PS50054"/>
    </source>
</evidence>
<dbReference type="GO" id="GO:0017017">
    <property type="term" value="F:MAP kinase tyrosine/serine/threonine phosphatase activity"/>
    <property type="evidence" value="ECO:0007669"/>
    <property type="project" value="TreeGrafter"/>
</dbReference>
<evidence type="ECO:0000256" key="4">
    <source>
        <dbReference type="ARBA" id="ARBA00022912"/>
    </source>
</evidence>
<feature type="domain" description="Tyrosine specific protein phosphatases" evidence="7">
    <location>
        <begin position="67"/>
        <end position="128"/>
    </location>
</feature>
<feature type="domain" description="Tyrosine-protein phosphatase" evidence="6">
    <location>
        <begin position="8"/>
        <end position="147"/>
    </location>
</feature>
<gene>
    <name evidence="8" type="ORF">EIN_306280</name>
</gene>
<evidence type="ECO:0000313" key="9">
    <source>
        <dbReference type="Proteomes" id="UP000014680"/>
    </source>
</evidence>
<dbReference type="InterPro" id="IPR000340">
    <property type="entry name" value="Dual-sp_phosphatase_cat-dom"/>
</dbReference>
<dbReference type="GO" id="GO:0008330">
    <property type="term" value="F:protein tyrosine/threonine phosphatase activity"/>
    <property type="evidence" value="ECO:0007669"/>
    <property type="project" value="TreeGrafter"/>
</dbReference>
<dbReference type="Gene3D" id="3.90.190.10">
    <property type="entry name" value="Protein tyrosine phosphatase superfamily"/>
    <property type="match status" value="1"/>
</dbReference>
<dbReference type="PROSITE" id="PS50056">
    <property type="entry name" value="TYR_PHOSPHATASE_2"/>
    <property type="match status" value="1"/>
</dbReference>
<dbReference type="Proteomes" id="UP000014680">
    <property type="component" value="Unassembled WGS sequence"/>
</dbReference>
<dbReference type="PROSITE" id="PS50054">
    <property type="entry name" value="TYR_PHOSPHATASE_DUAL"/>
    <property type="match status" value="1"/>
</dbReference>
<dbReference type="Pfam" id="PF00782">
    <property type="entry name" value="DSPc"/>
    <property type="match status" value="1"/>
</dbReference>
<organism evidence="8 9">
    <name type="scientific">Entamoeba invadens IP1</name>
    <dbReference type="NCBI Taxonomy" id="370355"/>
    <lineage>
        <taxon>Eukaryota</taxon>
        <taxon>Amoebozoa</taxon>
        <taxon>Evosea</taxon>
        <taxon>Archamoebae</taxon>
        <taxon>Mastigamoebida</taxon>
        <taxon>Entamoebidae</taxon>
        <taxon>Entamoeba</taxon>
    </lineage>
</organism>
<dbReference type="EMBL" id="KB206936">
    <property type="protein sequence ID" value="ELP86712.1"/>
    <property type="molecule type" value="Genomic_DNA"/>
</dbReference>
<dbReference type="GeneID" id="14885728"/>
<protein>
    <recommendedName>
        <fullName evidence="2">protein-tyrosine-phosphatase</fullName>
        <ecNumber evidence="2">3.1.3.48</ecNumber>
    </recommendedName>
</protein>
<dbReference type="AlphaFoldDB" id="A0A0A1TYT5"/>
<dbReference type="RefSeq" id="XP_004186058.1">
    <property type="nucleotide sequence ID" value="XM_004186010.1"/>
</dbReference>
<dbReference type="GO" id="GO:0005737">
    <property type="term" value="C:cytoplasm"/>
    <property type="evidence" value="ECO:0007669"/>
    <property type="project" value="TreeGrafter"/>
</dbReference>
<dbReference type="GO" id="GO:0043409">
    <property type="term" value="P:negative regulation of MAPK cascade"/>
    <property type="evidence" value="ECO:0007669"/>
    <property type="project" value="TreeGrafter"/>
</dbReference>
<proteinExistence type="inferred from homology"/>
<dbReference type="PANTHER" id="PTHR10159">
    <property type="entry name" value="DUAL SPECIFICITY PROTEIN PHOSPHATASE"/>
    <property type="match status" value="1"/>
</dbReference>
<dbReference type="InterPro" id="IPR029021">
    <property type="entry name" value="Prot-tyrosine_phosphatase-like"/>
</dbReference>
<evidence type="ECO:0000259" key="7">
    <source>
        <dbReference type="PROSITE" id="PS50056"/>
    </source>
</evidence>
<dbReference type="SUPFAM" id="SSF52799">
    <property type="entry name" value="(Phosphotyrosine protein) phosphatases II"/>
    <property type="match status" value="1"/>
</dbReference>
<dbReference type="InterPro" id="IPR020422">
    <property type="entry name" value="TYR_PHOSPHATASE_DUAL_dom"/>
</dbReference>
<evidence type="ECO:0000256" key="3">
    <source>
        <dbReference type="ARBA" id="ARBA00022801"/>
    </source>
</evidence>
<comment type="catalytic activity">
    <reaction evidence="5">
        <text>O-phospho-L-seryl-[protein] + H2O = L-seryl-[protein] + phosphate</text>
        <dbReference type="Rhea" id="RHEA:20629"/>
        <dbReference type="Rhea" id="RHEA-COMP:9863"/>
        <dbReference type="Rhea" id="RHEA-COMP:11604"/>
        <dbReference type="ChEBI" id="CHEBI:15377"/>
        <dbReference type="ChEBI" id="CHEBI:29999"/>
        <dbReference type="ChEBI" id="CHEBI:43474"/>
        <dbReference type="ChEBI" id="CHEBI:83421"/>
        <dbReference type="EC" id="3.1.3.16"/>
    </reaction>
</comment>
<dbReference type="InterPro" id="IPR000387">
    <property type="entry name" value="Tyr_Pase_dom"/>
</dbReference>
<dbReference type="EC" id="3.1.3.48" evidence="2"/>
<dbReference type="GO" id="GO:0004722">
    <property type="term" value="F:protein serine/threonine phosphatase activity"/>
    <property type="evidence" value="ECO:0007669"/>
    <property type="project" value="UniProtKB-EC"/>
</dbReference>
<keyword evidence="3" id="KW-0378">Hydrolase</keyword>
<dbReference type="OrthoDB" id="10252009at2759"/>
<dbReference type="InterPro" id="IPR016130">
    <property type="entry name" value="Tyr_Pase_AS"/>
</dbReference>
<dbReference type="GO" id="GO:0033550">
    <property type="term" value="F:MAP kinase tyrosine phosphatase activity"/>
    <property type="evidence" value="ECO:0007669"/>
    <property type="project" value="TreeGrafter"/>
</dbReference>
<evidence type="ECO:0000256" key="2">
    <source>
        <dbReference type="ARBA" id="ARBA00013064"/>
    </source>
</evidence>
<sequence>MLKYAGHVFTEIVPGFLYLSSSLPVADKDFLLSYHIRRIVNVSKTIANAYPDIFEYLTIQIEDDKTEDITRYFETCFYFHRQRPFATLVHCECGISRSPSFVIGYLVAHAQMSLKEACTLVLSKKKNVSPNSGFFLQLIDLEESITHKKTTYPLYDFLADQVTKSLCFMYDRDIVYNAVVDSTGNIKAAVDFLLGCNFN</sequence>
<evidence type="ECO:0000313" key="8">
    <source>
        <dbReference type="EMBL" id="ELP86712.1"/>
    </source>
</evidence>
<evidence type="ECO:0000256" key="1">
    <source>
        <dbReference type="ARBA" id="ARBA00008601"/>
    </source>
</evidence>
<accession>A0A0A1TYT5</accession>
<dbReference type="CDD" id="cd14498">
    <property type="entry name" value="DSP"/>
    <property type="match status" value="1"/>
</dbReference>
<reference evidence="8 9" key="1">
    <citation type="submission" date="2012-10" db="EMBL/GenBank/DDBJ databases">
        <authorList>
            <person name="Zafar N."/>
            <person name="Inman J."/>
            <person name="Hall N."/>
            <person name="Lorenzi H."/>
            <person name="Caler E."/>
        </authorList>
    </citation>
    <scope>NUCLEOTIDE SEQUENCE [LARGE SCALE GENOMIC DNA]</scope>
    <source>
        <strain evidence="8 9">IP1</strain>
    </source>
</reference>
<dbReference type="PANTHER" id="PTHR10159:SF519">
    <property type="entry name" value="DUAL SPECIFICITY PROTEIN PHOSPHATASE MPK3"/>
    <property type="match status" value="1"/>
</dbReference>
<dbReference type="PROSITE" id="PS00383">
    <property type="entry name" value="TYR_PHOSPHATASE_1"/>
    <property type="match status" value="1"/>
</dbReference>